<gene>
    <name evidence="6" type="ORF">UFOPK3444_00271</name>
</gene>
<dbReference type="Pfam" id="PF00149">
    <property type="entry name" value="Metallophos"/>
    <property type="match status" value="1"/>
</dbReference>
<evidence type="ECO:0000259" key="5">
    <source>
        <dbReference type="Pfam" id="PF00149"/>
    </source>
</evidence>
<dbReference type="EMBL" id="CAFBLU010000003">
    <property type="protein sequence ID" value="CAB4862767.1"/>
    <property type="molecule type" value="Genomic_DNA"/>
</dbReference>
<keyword evidence="3" id="KW-0408">Iron</keyword>
<dbReference type="Gene3D" id="3.60.21.10">
    <property type="match status" value="1"/>
</dbReference>
<sequence length="272" mass="29498">MLKAIHITDLHAGRHDLAAADELLLDIASAEADIVLIGGDFTQRSRRSEWERAAGWLEQIPVPWLATPGNHDIPLFDLGRRIISPFGRYAETVSADLEPMVDLNGTLFVTSRSAAPGRRAEGAVSGTSSRLLEQRLESSIASGPRVLMTHHPLVRHPQARPGRPARGWEETLSVAQAGGVDLLLSGHTHRRHDGPFSVSVEGRSLIAAPSGTACSTRLRGMEPASWQVLELEPDRIRIEPRIWSPDLACFLTGPVSEWVGTAGSWKQDSAGA</sequence>
<evidence type="ECO:0000313" key="6">
    <source>
        <dbReference type="EMBL" id="CAB4862767.1"/>
    </source>
</evidence>
<organism evidence="6">
    <name type="scientific">freshwater metagenome</name>
    <dbReference type="NCBI Taxonomy" id="449393"/>
    <lineage>
        <taxon>unclassified sequences</taxon>
        <taxon>metagenomes</taxon>
        <taxon>ecological metagenomes</taxon>
    </lineage>
</organism>
<dbReference type="InterPro" id="IPR004843">
    <property type="entry name" value="Calcineurin-like_PHP"/>
</dbReference>
<evidence type="ECO:0000256" key="2">
    <source>
        <dbReference type="ARBA" id="ARBA00022801"/>
    </source>
</evidence>
<feature type="domain" description="Calcineurin-like phosphoesterase" evidence="5">
    <location>
        <begin position="3"/>
        <end position="190"/>
    </location>
</feature>
<accession>A0A6J7CW37</accession>
<dbReference type="InterPro" id="IPR029052">
    <property type="entry name" value="Metallo-depent_PP-like"/>
</dbReference>
<protein>
    <submittedName>
        <fullName evidence="6">Unannotated protein</fullName>
    </submittedName>
</protein>
<dbReference type="AlphaFoldDB" id="A0A6J7CW37"/>
<dbReference type="InterPro" id="IPR050884">
    <property type="entry name" value="CNP_phosphodiesterase-III"/>
</dbReference>
<evidence type="ECO:0000256" key="4">
    <source>
        <dbReference type="ARBA" id="ARBA00025742"/>
    </source>
</evidence>
<dbReference type="PANTHER" id="PTHR42988:SF2">
    <property type="entry name" value="CYCLIC NUCLEOTIDE PHOSPHODIESTERASE CBUA0032-RELATED"/>
    <property type="match status" value="1"/>
</dbReference>
<comment type="similarity">
    <text evidence="4">Belongs to the cyclic nucleotide phosphodiesterase class-III family.</text>
</comment>
<keyword evidence="2" id="KW-0378">Hydrolase</keyword>
<proteinExistence type="inferred from homology"/>
<dbReference type="GO" id="GO:0046872">
    <property type="term" value="F:metal ion binding"/>
    <property type="evidence" value="ECO:0007669"/>
    <property type="project" value="UniProtKB-KW"/>
</dbReference>
<dbReference type="SUPFAM" id="SSF56300">
    <property type="entry name" value="Metallo-dependent phosphatases"/>
    <property type="match status" value="1"/>
</dbReference>
<dbReference type="PANTHER" id="PTHR42988">
    <property type="entry name" value="PHOSPHOHYDROLASE"/>
    <property type="match status" value="1"/>
</dbReference>
<reference evidence="6" key="1">
    <citation type="submission" date="2020-05" db="EMBL/GenBank/DDBJ databases">
        <authorList>
            <person name="Chiriac C."/>
            <person name="Salcher M."/>
            <person name="Ghai R."/>
            <person name="Kavagutti S V."/>
        </authorList>
    </citation>
    <scope>NUCLEOTIDE SEQUENCE</scope>
</reference>
<evidence type="ECO:0000256" key="1">
    <source>
        <dbReference type="ARBA" id="ARBA00022723"/>
    </source>
</evidence>
<dbReference type="GO" id="GO:0016787">
    <property type="term" value="F:hydrolase activity"/>
    <property type="evidence" value="ECO:0007669"/>
    <property type="project" value="UniProtKB-KW"/>
</dbReference>
<name>A0A6J7CW37_9ZZZZ</name>
<keyword evidence="1" id="KW-0479">Metal-binding</keyword>
<evidence type="ECO:0000256" key="3">
    <source>
        <dbReference type="ARBA" id="ARBA00023004"/>
    </source>
</evidence>